<dbReference type="Proteomes" id="UP000076532">
    <property type="component" value="Unassembled WGS sequence"/>
</dbReference>
<dbReference type="OrthoDB" id="5424209at2759"/>
<evidence type="ECO:0008006" key="3">
    <source>
        <dbReference type="Google" id="ProtNLM"/>
    </source>
</evidence>
<protein>
    <recommendedName>
        <fullName evidence="3">Peptidase S1 domain-containing protein</fullName>
    </recommendedName>
</protein>
<dbReference type="EMBL" id="KV417811">
    <property type="protein sequence ID" value="KZP05933.1"/>
    <property type="molecule type" value="Genomic_DNA"/>
</dbReference>
<evidence type="ECO:0000313" key="1">
    <source>
        <dbReference type="EMBL" id="KZP05933.1"/>
    </source>
</evidence>
<evidence type="ECO:0000313" key="2">
    <source>
        <dbReference type="Proteomes" id="UP000076532"/>
    </source>
</evidence>
<dbReference type="AlphaFoldDB" id="A0A167WCG4"/>
<gene>
    <name evidence="1" type="ORF">FIBSPDRAFT_966862</name>
</gene>
<dbReference type="STRING" id="436010.A0A167WCG4"/>
<reference evidence="1 2" key="1">
    <citation type="journal article" date="2016" name="Mol. Biol. Evol.">
        <title>Comparative Genomics of Early-Diverging Mushroom-Forming Fungi Provides Insights into the Origins of Lignocellulose Decay Capabilities.</title>
        <authorList>
            <person name="Nagy L.G."/>
            <person name="Riley R."/>
            <person name="Tritt A."/>
            <person name="Adam C."/>
            <person name="Daum C."/>
            <person name="Floudas D."/>
            <person name="Sun H."/>
            <person name="Yadav J.S."/>
            <person name="Pangilinan J."/>
            <person name="Larsson K.H."/>
            <person name="Matsuura K."/>
            <person name="Barry K."/>
            <person name="Labutti K."/>
            <person name="Kuo R."/>
            <person name="Ohm R.A."/>
            <person name="Bhattacharya S.S."/>
            <person name="Shirouzu T."/>
            <person name="Yoshinaga Y."/>
            <person name="Martin F.M."/>
            <person name="Grigoriev I.V."/>
            <person name="Hibbett D.S."/>
        </authorList>
    </citation>
    <scope>NUCLEOTIDE SEQUENCE [LARGE SCALE GENOMIC DNA]</scope>
    <source>
        <strain evidence="1 2">CBS 109695</strain>
    </source>
</reference>
<organism evidence="1 2">
    <name type="scientific">Athelia psychrophila</name>
    <dbReference type="NCBI Taxonomy" id="1759441"/>
    <lineage>
        <taxon>Eukaryota</taxon>
        <taxon>Fungi</taxon>
        <taxon>Dikarya</taxon>
        <taxon>Basidiomycota</taxon>
        <taxon>Agaricomycotina</taxon>
        <taxon>Agaricomycetes</taxon>
        <taxon>Agaricomycetidae</taxon>
        <taxon>Atheliales</taxon>
        <taxon>Atheliaceae</taxon>
        <taxon>Athelia</taxon>
    </lineage>
</organism>
<keyword evidence="2" id="KW-1185">Reference proteome</keyword>
<proteinExistence type="predicted"/>
<name>A0A167WCG4_9AGAM</name>
<dbReference type="SUPFAM" id="SSF50494">
    <property type="entry name" value="Trypsin-like serine proteases"/>
    <property type="match status" value="1"/>
</dbReference>
<sequence length="585" mass="64269">MLQAKSLSGTQGHGNDDFFHHRGICVNFDSEFFSSCIAAAQQETIGFPTPTAVRDFDLTKTNIYPGAFSDFYGLPSNPISVYRTGDEWPVPKGPQAQRVPREARPICIHPIQAVWRTLGVQVYEFLDSLEVSWSTIDPVRFAEKEGEAGPLYLWVGVDPSSLSLEVAKAAADGCKKILAAAQFPDIEIAFRESIFARSAGPKLLGHVHSLDPTADIRSYFTGALGVRIASRTAPHYEGTGALYLRESSQSNRVFLLTARHVLFPLSEHHNKLYECKRTGQPRHEALILGSKGFQDALQEMKAEIGHKLFFVNHCESELTALGEAVGGEDAKVAEARQEWKGMLAKGDKTIAAVNAFHSDITKRWDAVNQRVLGHVVYAPPLTVSTGPKQFTEDWALIELNQDKIDWKFFKGNVMYLGNKISPSNFILKMHPHPEGRSSFKYPVGGLLQVKGIVKENEIRQPTSLDANGEECLIVIKNGMKTGVTIGRGTGIESFVREYDNDIKLTSTEIAIHTYNHNAGAFSGDGDSGSIVVDGLGRIVGLLTGGTGSAVSTDVTYVTPYFWVEEKIKKAFPGSYLYPITETSLN</sequence>
<accession>A0A167WCG4</accession>
<dbReference type="InterPro" id="IPR009003">
    <property type="entry name" value="Peptidase_S1_PA"/>
</dbReference>